<dbReference type="AlphaFoldDB" id="G3MM89"/>
<keyword evidence="3" id="KW-0645">Protease</keyword>
<dbReference type="PANTHER" id="PTHR11802:SF472">
    <property type="entry name" value="SERINE CARBOXYPEPTIDASE CPVL-RELATED"/>
    <property type="match status" value="1"/>
</dbReference>
<evidence type="ECO:0000256" key="4">
    <source>
        <dbReference type="ARBA" id="ARBA00022729"/>
    </source>
</evidence>
<keyword evidence="4 7" id="KW-0732">Signal</keyword>
<organism evidence="8">
    <name type="scientific">Amblyomma maculatum</name>
    <name type="common">Gulf Coast tick</name>
    <dbReference type="NCBI Taxonomy" id="34609"/>
    <lineage>
        <taxon>Eukaryota</taxon>
        <taxon>Metazoa</taxon>
        <taxon>Ecdysozoa</taxon>
        <taxon>Arthropoda</taxon>
        <taxon>Chelicerata</taxon>
        <taxon>Arachnida</taxon>
        <taxon>Acari</taxon>
        <taxon>Parasitiformes</taxon>
        <taxon>Ixodida</taxon>
        <taxon>Ixodoidea</taxon>
        <taxon>Ixodidae</taxon>
        <taxon>Amblyomminae</taxon>
        <taxon>Amblyomma</taxon>
    </lineage>
</organism>
<evidence type="ECO:0000256" key="6">
    <source>
        <dbReference type="ARBA" id="ARBA00023180"/>
    </source>
</evidence>
<accession>G3MM89</accession>
<proteinExistence type="evidence at transcript level"/>
<evidence type="ECO:0000256" key="3">
    <source>
        <dbReference type="ARBA" id="ARBA00022670"/>
    </source>
</evidence>
<feature type="signal peptide" evidence="7">
    <location>
        <begin position="1"/>
        <end position="18"/>
    </location>
</feature>
<evidence type="ECO:0008006" key="9">
    <source>
        <dbReference type="Google" id="ProtNLM"/>
    </source>
</evidence>
<evidence type="ECO:0000256" key="1">
    <source>
        <dbReference type="ARBA" id="ARBA00009431"/>
    </source>
</evidence>
<dbReference type="SUPFAM" id="SSF53474">
    <property type="entry name" value="alpha/beta-Hydrolases"/>
    <property type="match status" value="1"/>
</dbReference>
<reference evidence="8" key="1">
    <citation type="journal article" date="2011" name="PLoS ONE">
        <title>A deep insight into the sialotranscriptome of the gulf coast tick, Amblyomma maculatum.</title>
        <authorList>
            <person name="Karim S."/>
            <person name="Singh P."/>
            <person name="Ribeiro J.M."/>
        </authorList>
    </citation>
    <scope>NUCLEOTIDE SEQUENCE</scope>
    <source>
        <tissue evidence="8">Salivary gland</tissue>
    </source>
</reference>
<dbReference type="InterPro" id="IPR001563">
    <property type="entry name" value="Peptidase_S10"/>
</dbReference>
<dbReference type="Gene3D" id="3.40.50.1820">
    <property type="entry name" value="alpha/beta hydrolase"/>
    <property type="match status" value="1"/>
</dbReference>
<sequence length="467" mass="52644">MKYVHLWTLLPLVCSVQADSGYTDSGPLFLSPLIRNGSIAEAKNRSTVTFFKYFNVNASAYSGYITVNNNSSNLFFLFVEAEQTPKEAPLMLWTQGGPGLSALFGLFLQNGPVKFDVQYNGSTPIPSPSRRELTIQSDWNVIYLDAPVGAGFSFTASNSSYATKLENITSDIVEFLQQFLVLFSEYEWRDFYAAGDSYAARYSVALADYMLRCPGIVNLTFQGTIGGVGFLAPILELADSSDFLYQVSMLDKKGYGIFKQQFENIRNITRQGQYDIAIYMLAQTIFAYQDKKTLFQNLTFYNNHASPLYSEMPLSMLLCFKYINSSDFKTALHVGENTVLQYDNPLLLQRLAGDFLVDITKLIEHVLNKTRVLFYTGQLDALFPSTNLQAYFDRLNWTKANEYRDANRSIWRPYGPATNAAGYMKSAGNFTSAVMLGMGHYAGFDKPTETYLLMKEFLDKNISFSPQ</sequence>
<dbReference type="GO" id="GO:0006508">
    <property type="term" value="P:proteolysis"/>
    <property type="evidence" value="ECO:0007669"/>
    <property type="project" value="UniProtKB-KW"/>
</dbReference>
<keyword evidence="5" id="KW-0378">Hydrolase</keyword>
<dbReference type="EMBL" id="JO842990">
    <property type="protein sequence ID" value="AEO34607.1"/>
    <property type="molecule type" value="mRNA"/>
</dbReference>
<evidence type="ECO:0000313" key="8">
    <source>
        <dbReference type="EMBL" id="AEO34607.1"/>
    </source>
</evidence>
<dbReference type="PRINTS" id="PR00724">
    <property type="entry name" value="CRBOXYPTASEC"/>
</dbReference>
<evidence type="ECO:0000256" key="2">
    <source>
        <dbReference type="ARBA" id="ARBA00022645"/>
    </source>
</evidence>
<evidence type="ECO:0000256" key="5">
    <source>
        <dbReference type="ARBA" id="ARBA00022801"/>
    </source>
</evidence>
<keyword evidence="6" id="KW-0325">Glycoprotein</keyword>
<dbReference type="Pfam" id="PF00450">
    <property type="entry name" value="Peptidase_S10"/>
    <property type="match status" value="1"/>
</dbReference>
<dbReference type="PANTHER" id="PTHR11802">
    <property type="entry name" value="SERINE PROTEASE FAMILY S10 SERINE CARBOXYPEPTIDASE"/>
    <property type="match status" value="1"/>
</dbReference>
<evidence type="ECO:0000256" key="7">
    <source>
        <dbReference type="SAM" id="SignalP"/>
    </source>
</evidence>
<dbReference type="GO" id="GO:0004185">
    <property type="term" value="F:serine-type carboxypeptidase activity"/>
    <property type="evidence" value="ECO:0007669"/>
    <property type="project" value="InterPro"/>
</dbReference>
<protein>
    <recommendedName>
        <fullName evidence="9">Carboxypeptidase</fullName>
    </recommendedName>
</protein>
<keyword evidence="2" id="KW-0121">Carboxypeptidase</keyword>
<dbReference type="InterPro" id="IPR029058">
    <property type="entry name" value="AB_hydrolase_fold"/>
</dbReference>
<feature type="chain" id="PRO_5003447390" description="Carboxypeptidase" evidence="7">
    <location>
        <begin position="19"/>
        <end position="467"/>
    </location>
</feature>
<name>G3MM89_AMBMU</name>
<comment type="similarity">
    <text evidence="1">Belongs to the peptidase S10 family.</text>
</comment>